<comment type="caution">
    <text evidence="1">The sequence shown here is derived from an EMBL/GenBank/DDBJ whole genome shotgun (WGS) entry which is preliminary data.</text>
</comment>
<organism evidence="1 2">
    <name type="scientific">Pusillimonas noertemannii</name>
    <dbReference type="NCBI Taxonomy" id="305977"/>
    <lineage>
        <taxon>Bacteria</taxon>
        <taxon>Pseudomonadati</taxon>
        <taxon>Pseudomonadota</taxon>
        <taxon>Betaproteobacteria</taxon>
        <taxon>Burkholderiales</taxon>
        <taxon>Alcaligenaceae</taxon>
        <taxon>Pusillimonas</taxon>
    </lineage>
</organism>
<evidence type="ECO:0000313" key="1">
    <source>
        <dbReference type="EMBL" id="PVY62280.1"/>
    </source>
</evidence>
<gene>
    <name evidence="1" type="ORF">C7440_1773</name>
</gene>
<reference evidence="1 2" key="1">
    <citation type="submission" date="2018-04" db="EMBL/GenBank/DDBJ databases">
        <title>Genomic Encyclopedia of Type Strains, Phase IV (KMG-IV): sequencing the most valuable type-strain genomes for metagenomic binning, comparative biology and taxonomic classification.</title>
        <authorList>
            <person name="Goeker M."/>
        </authorList>
    </citation>
    <scope>NUCLEOTIDE SEQUENCE [LARGE SCALE GENOMIC DNA]</scope>
    <source>
        <strain evidence="1 2">DSM 10065</strain>
    </source>
</reference>
<sequence>MKTDQTFRMDGINDMGQMERLRTKVNARLRKISIRRAWAAQRVAGKVRPQSAGYFNSLKRELFQIIDEAD</sequence>
<protein>
    <submittedName>
        <fullName evidence="1">Uncharacterized protein</fullName>
    </submittedName>
</protein>
<dbReference type="RefSeq" id="WP_116518259.1">
    <property type="nucleotide sequence ID" value="NZ_JACCEX010000002.1"/>
</dbReference>
<accession>A0A2U1CMP8</accession>
<keyword evidence="2" id="KW-1185">Reference proteome</keyword>
<name>A0A2U1CMP8_9BURK</name>
<dbReference type="EMBL" id="QEKO01000002">
    <property type="protein sequence ID" value="PVY62280.1"/>
    <property type="molecule type" value="Genomic_DNA"/>
</dbReference>
<evidence type="ECO:0000313" key="2">
    <source>
        <dbReference type="Proteomes" id="UP000246145"/>
    </source>
</evidence>
<dbReference type="Proteomes" id="UP000246145">
    <property type="component" value="Unassembled WGS sequence"/>
</dbReference>
<proteinExistence type="predicted"/>
<dbReference type="AlphaFoldDB" id="A0A2U1CMP8"/>